<keyword evidence="4" id="KW-1185">Reference proteome</keyword>
<keyword evidence="1" id="KW-0472">Membrane</keyword>
<accession>A0A098LII6</accession>
<dbReference type="Gene3D" id="3.30.565.10">
    <property type="entry name" value="Histidine kinase-like ATPase, C-terminal domain"/>
    <property type="match status" value="1"/>
</dbReference>
<feature type="domain" description="Signal transduction histidine kinase internal region" evidence="2">
    <location>
        <begin position="754"/>
        <end position="832"/>
    </location>
</feature>
<dbReference type="eggNOG" id="COG3292">
    <property type="taxonomic scope" value="Bacteria"/>
</dbReference>
<dbReference type="PANTHER" id="PTHR34220">
    <property type="entry name" value="SENSOR HISTIDINE KINASE YPDA"/>
    <property type="match status" value="1"/>
</dbReference>
<dbReference type="InterPro" id="IPR011047">
    <property type="entry name" value="Quinoprotein_ADH-like_sf"/>
</dbReference>
<dbReference type="Proteomes" id="UP000030185">
    <property type="component" value="Unassembled WGS sequence"/>
</dbReference>
<dbReference type="InterPro" id="IPR015943">
    <property type="entry name" value="WD40/YVTN_repeat-like_dom_sf"/>
</dbReference>
<proteinExistence type="predicted"/>
<keyword evidence="3" id="KW-0418">Kinase</keyword>
<dbReference type="Pfam" id="PF06580">
    <property type="entry name" value="His_kinase"/>
    <property type="match status" value="1"/>
</dbReference>
<dbReference type="eggNOG" id="COG2972">
    <property type="taxonomic scope" value="Bacteria"/>
</dbReference>
<dbReference type="InterPro" id="IPR036890">
    <property type="entry name" value="HATPase_C_sf"/>
</dbReference>
<dbReference type="InterPro" id="IPR010559">
    <property type="entry name" value="Sig_transdc_His_kin_internal"/>
</dbReference>
<dbReference type="AlphaFoldDB" id="A0A098LII6"/>
<reference evidence="3 4" key="1">
    <citation type="submission" date="2014-09" db="EMBL/GenBank/DDBJ databases">
        <title>Sporocytophaga myxococcoides PG-01 genome sequencing.</title>
        <authorList>
            <person name="Liu L."/>
            <person name="Gao P.J."/>
            <person name="Chen G.J."/>
            <person name="Wang L.S."/>
        </authorList>
    </citation>
    <scope>NUCLEOTIDE SEQUENCE [LARGE SCALE GENOMIC DNA]</scope>
    <source>
        <strain evidence="3 4">PG-01</strain>
    </source>
</reference>
<dbReference type="Gene3D" id="2.130.10.10">
    <property type="entry name" value="YVTN repeat-like/Quinoprotein amine dehydrogenase"/>
    <property type="match status" value="3"/>
</dbReference>
<gene>
    <name evidence="3" type="ORF">MYP_3217</name>
</gene>
<protein>
    <submittedName>
        <fullName evidence="3">Signal transduction histidine kinase LytS</fullName>
    </submittedName>
</protein>
<feature type="transmembrane region" description="Helical" evidence="1">
    <location>
        <begin position="708"/>
        <end position="727"/>
    </location>
</feature>
<dbReference type="EMBL" id="BBLT01000006">
    <property type="protein sequence ID" value="GAL85988.1"/>
    <property type="molecule type" value="Genomic_DNA"/>
</dbReference>
<dbReference type="SUPFAM" id="SSF63829">
    <property type="entry name" value="Calcium-dependent phosphotriesterase"/>
    <property type="match status" value="1"/>
</dbReference>
<dbReference type="Gene3D" id="2.60.40.10">
    <property type="entry name" value="Immunoglobulins"/>
    <property type="match status" value="1"/>
</dbReference>
<dbReference type="InterPro" id="IPR013783">
    <property type="entry name" value="Ig-like_fold"/>
</dbReference>
<name>A0A098LII6_9BACT</name>
<dbReference type="GO" id="GO:0016020">
    <property type="term" value="C:membrane"/>
    <property type="evidence" value="ECO:0007669"/>
    <property type="project" value="InterPro"/>
</dbReference>
<dbReference type="Pfam" id="PF07494">
    <property type="entry name" value="Reg_prop"/>
    <property type="match status" value="1"/>
</dbReference>
<dbReference type="RefSeq" id="WP_045465078.1">
    <property type="nucleotide sequence ID" value="NZ_BBLT01000006.1"/>
</dbReference>
<dbReference type="InterPro" id="IPR011110">
    <property type="entry name" value="Reg_prop"/>
</dbReference>
<dbReference type="PANTHER" id="PTHR34220:SF7">
    <property type="entry name" value="SENSOR HISTIDINE KINASE YPDA"/>
    <property type="match status" value="1"/>
</dbReference>
<organism evidence="3 4">
    <name type="scientific">Sporocytophaga myxococcoides</name>
    <dbReference type="NCBI Taxonomy" id="153721"/>
    <lineage>
        <taxon>Bacteria</taxon>
        <taxon>Pseudomonadati</taxon>
        <taxon>Bacteroidota</taxon>
        <taxon>Cytophagia</taxon>
        <taxon>Cytophagales</taxon>
        <taxon>Cytophagaceae</taxon>
        <taxon>Sporocytophaga</taxon>
    </lineage>
</organism>
<dbReference type="GO" id="GO:0000155">
    <property type="term" value="F:phosphorelay sensor kinase activity"/>
    <property type="evidence" value="ECO:0007669"/>
    <property type="project" value="InterPro"/>
</dbReference>
<keyword evidence="1" id="KW-1133">Transmembrane helix</keyword>
<keyword evidence="1" id="KW-0812">Transmembrane</keyword>
<dbReference type="OrthoDB" id="9809670at2"/>
<dbReference type="SUPFAM" id="SSF50998">
    <property type="entry name" value="Quinoprotein alcohol dehydrogenase-like"/>
    <property type="match status" value="1"/>
</dbReference>
<dbReference type="InterPro" id="IPR050640">
    <property type="entry name" value="Bact_2-comp_sensor_kinase"/>
</dbReference>
<evidence type="ECO:0000313" key="4">
    <source>
        <dbReference type="Proteomes" id="UP000030185"/>
    </source>
</evidence>
<dbReference type="STRING" id="153721.MYP_3217"/>
<keyword evidence="3" id="KW-0808">Transferase</keyword>
<evidence type="ECO:0000313" key="3">
    <source>
        <dbReference type="EMBL" id="GAL85988.1"/>
    </source>
</evidence>
<dbReference type="SUPFAM" id="SSF55874">
    <property type="entry name" value="ATPase domain of HSP90 chaperone/DNA topoisomerase II/histidine kinase"/>
    <property type="match status" value="1"/>
</dbReference>
<evidence type="ECO:0000256" key="1">
    <source>
        <dbReference type="SAM" id="Phobius"/>
    </source>
</evidence>
<sequence length="964" mass="110988">MRAVLILCSVLLITFWSYAQYPQYIAYDNESSLPSNEVYSILQDQNGFIWIGCGAGLYKFNGIRYIPYRSDLQKSRSITGLTLSSSGTLYCFNFKSQTFYIEGDSLKELVNPGLVDIINLTSDAKGNIYASHLDGISSYNEKNKEWKLIYQSDKTSKQDKNRPVAKASRISNQGELFFISPEGIGKQNYTGVHLFEHPYFNTASPRKHDLVVYNDTLWIFSKDGNIIYLYAGDTLEILRSKKIRSLLYNRKINAVRALDDGKLWICTYKGLISYDLRKDSSALYYPEIAFSDCIRDRDGNYWFTTLQEGILRVPNLSFLVWNKEYGLFSNDRLSKIVTDKNYIYFTSTSGMLGKLNVFNHTLKTYNTGISADIQSLDFDFNERTLWFNQNNHMFGLKDEKLKSSISQVEAIKVRYRIGEDIFLASSHGTYLNNILLNNSWARDIVHAKNAGQIWVASNDGLLQLDKNRRKWAVNDTLLAGHQIIAIDADTLHQQLFLITFNGSVFQVDKDKLVDSIAHLPQGVLAVKIKYYENCLYVATNQGLWSFDLNILKWKSLNVLSGIASDNIQDLLIVNNIIWLCTGKGLQMMPIEERNDRIEASAKVYLQKVIIDEEVTSNYLNLKLKFGQPLVLYPEAVLYRCQGKFQYAYRIKNIDTSWVILPGNIDKIELQNIPSGSFIVELKVLDCFDGNSSEHIVLQGYINPPFWRTWWFTLLLLLIFSIGAILFLKYRIQQLKRRQQKEIERIHLENELRVAQQSALIAQMNPHFIFNVLNSIKSYIYRNDKEKALIYLDDFSHLVRTVLEMSSVQYTSLGNELKILRLYIDLEAMMVAEDFTCLFNVDETLDLNHLKFPTLLLQPFIENSFKHGFRAKKGTKRLTLSVRETENDTLLIQISDNGIGRKKAEELKSQNQYKKQSFATSAIQHRIDLINREGVLKINVETEDLQDKDGSAMGTNINITLMYKQ</sequence>
<comment type="caution">
    <text evidence="3">The sequence shown here is derived from an EMBL/GenBank/DDBJ whole genome shotgun (WGS) entry which is preliminary data.</text>
</comment>
<evidence type="ECO:0000259" key="2">
    <source>
        <dbReference type="Pfam" id="PF06580"/>
    </source>
</evidence>